<dbReference type="OMA" id="GNDMMKM"/>
<dbReference type="GO" id="GO:0009791">
    <property type="term" value="P:post-embryonic development"/>
    <property type="evidence" value="ECO:0007669"/>
    <property type="project" value="TreeGrafter"/>
</dbReference>
<organism evidence="5 6">
    <name type="scientific">Patiria miniata</name>
    <name type="common">Bat star</name>
    <name type="synonym">Asterina miniata</name>
    <dbReference type="NCBI Taxonomy" id="46514"/>
    <lineage>
        <taxon>Eukaryota</taxon>
        <taxon>Metazoa</taxon>
        <taxon>Echinodermata</taxon>
        <taxon>Eleutherozoa</taxon>
        <taxon>Asterozoa</taxon>
        <taxon>Asteroidea</taxon>
        <taxon>Valvatacea</taxon>
        <taxon>Valvatida</taxon>
        <taxon>Asterinidae</taxon>
        <taxon>Patiria</taxon>
    </lineage>
</organism>
<reference evidence="5" key="1">
    <citation type="submission" date="2022-11" db="UniProtKB">
        <authorList>
            <consortium name="EnsemblMetazoa"/>
        </authorList>
    </citation>
    <scope>IDENTIFICATION</scope>
</reference>
<name>A0A913Z5D2_PATMI</name>
<comment type="similarity">
    <text evidence="2">Belongs to the UPF0456 family.</text>
</comment>
<evidence type="ECO:0000313" key="6">
    <source>
        <dbReference type="Proteomes" id="UP000887568"/>
    </source>
</evidence>
<dbReference type="GeneID" id="119720571"/>
<dbReference type="Proteomes" id="UP000887568">
    <property type="component" value="Unplaced"/>
</dbReference>
<dbReference type="RefSeq" id="XP_038046216.1">
    <property type="nucleotide sequence ID" value="XM_038190288.1"/>
</dbReference>
<dbReference type="PANTHER" id="PTHR13463">
    <property type="entry name" value="PROTEIN C10"/>
    <property type="match status" value="1"/>
</dbReference>
<protein>
    <recommendedName>
        <fullName evidence="3">Protein C10</fullName>
    </recommendedName>
</protein>
<dbReference type="OrthoDB" id="75738at2759"/>
<dbReference type="InterPro" id="IPR026317">
    <property type="entry name" value="P_C10"/>
</dbReference>
<sequence>MAQTSQPKLSLEDAKAVLQKVLDAFVTPENKTRMEEVKDAAGNDMMKMMQIVFPVATQIQMEVIQKYGFSADGEGAVKFAQLIRHYETMDSTVAELSTQLKAIFLPPLPPPTASQSQASVTSSS</sequence>
<dbReference type="Pfam" id="PF14974">
    <property type="entry name" value="P_C10"/>
    <property type="match status" value="1"/>
</dbReference>
<accession>A0A913Z5D2</accession>
<dbReference type="GO" id="GO:0005737">
    <property type="term" value="C:cytoplasm"/>
    <property type="evidence" value="ECO:0007669"/>
    <property type="project" value="UniProtKB-SubCell"/>
</dbReference>
<keyword evidence="6" id="KW-1185">Reference proteome</keyword>
<evidence type="ECO:0000256" key="1">
    <source>
        <dbReference type="ARBA" id="ARBA00004496"/>
    </source>
</evidence>
<comment type="subcellular location">
    <subcellularLocation>
        <location evidence="1">Cytoplasm</location>
    </subcellularLocation>
</comment>
<proteinExistence type="inferred from homology"/>
<evidence type="ECO:0000313" key="5">
    <source>
        <dbReference type="EnsemblMetazoa" id="XP_038046216.1"/>
    </source>
</evidence>
<evidence type="ECO:0000256" key="3">
    <source>
        <dbReference type="ARBA" id="ARBA00020502"/>
    </source>
</evidence>
<keyword evidence="4" id="KW-0963">Cytoplasm</keyword>
<dbReference type="EnsemblMetazoa" id="XM_038190288.1">
    <property type="protein sequence ID" value="XP_038046216.1"/>
    <property type="gene ID" value="LOC119720571"/>
</dbReference>
<dbReference type="PANTHER" id="PTHR13463:SF3">
    <property type="entry name" value="PROTEIN C10"/>
    <property type="match status" value="1"/>
</dbReference>
<evidence type="ECO:0000256" key="4">
    <source>
        <dbReference type="ARBA" id="ARBA00022490"/>
    </source>
</evidence>
<evidence type="ECO:0000256" key="2">
    <source>
        <dbReference type="ARBA" id="ARBA00007083"/>
    </source>
</evidence>
<dbReference type="CTD" id="113246"/>
<dbReference type="AlphaFoldDB" id="A0A913Z5D2"/>